<protein>
    <submittedName>
        <fullName evidence="2">Uncharacterized protein</fullName>
    </submittedName>
</protein>
<accession>A0A139AZZ8</accession>
<reference evidence="2 3" key="1">
    <citation type="journal article" date="2015" name="Genome Biol. Evol.">
        <title>Phylogenomic analyses indicate that early fungi evolved digesting cell walls of algal ancestors of land plants.</title>
        <authorList>
            <person name="Chang Y."/>
            <person name="Wang S."/>
            <person name="Sekimoto S."/>
            <person name="Aerts A.L."/>
            <person name="Choi C."/>
            <person name="Clum A."/>
            <person name="LaButti K.M."/>
            <person name="Lindquist E.A."/>
            <person name="Yee Ngan C."/>
            <person name="Ohm R.A."/>
            <person name="Salamov A.A."/>
            <person name="Grigoriev I.V."/>
            <person name="Spatafora J.W."/>
            <person name="Berbee M.L."/>
        </authorList>
    </citation>
    <scope>NUCLEOTIDE SEQUENCE [LARGE SCALE GENOMIC DNA]</scope>
    <source>
        <strain evidence="2 3">JEL478</strain>
    </source>
</reference>
<proteinExistence type="predicted"/>
<feature type="region of interest" description="Disordered" evidence="1">
    <location>
        <begin position="269"/>
        <end position="383"/>
    </location>
</feature>
<feature type="compositionally biased region" description="Acidic residues" evidence="1">
    <location>
        <begin position="269"/>
        <end position="284"/>
    </location>
</feature>
<feature type="region of interest" description="Disordered" evidence="1">
    <location>
        <begin position="1"/>
        <end position="33"/>
    </location>
</feature>
<gene>
    <name evidence="2" type="ORF">M427DRAFT_150436</name>
</gene>
<keyword evidence="3" id="KW-1185">Reference proteome</keyword>
<name>A0A139AZZ8_GONPJ</name>
<feature type="compositionally biased region" description="Basic and acidic residues" evidence="1">
    <location>
        <begin position="327"/>
        <end position="339"/>
    </location>
</feature>
<evidence type="ECO:0000313" key="2">
    <source>
        <dbReference type="EMBL" id="KXS22045.1"/>
    </source>
</evidence>
<organism evidence="2 3">
    <name type="scientific">Gonapodya prolifera (strain JEL478)</name>
    <name type="common">Monoblepharis prolifera</name>
    <dbReference type="NCBI Taxonomy" id="1344416"/>
    <lineage>
        <taxon>Eukaryota</taxon>
        <taxon>Fungi</taxon>
        <taxon>Fungi incertae sedis</taxon>
        <taxon>Chytridiomycota</taxon>
        <taxon>Chytridiomycota incertae sedis</taxon>
        <taxon>Monoblepharidomycetes</taxon>
        <taxon>Monoblepharidales</taxon>
        <taxon>Gonapodyaceae</taxon>
        <taxon>Gonapodya</taxon>
    </lineage>
</organism>
<evidence type="ECO:0000313" key="3">
    <source>
        <dbReference type="Proteomes" id="UP000070544"/>
    </source>
</evidence>
<dbReference type="Proteomes" id="UP000070544">
    <property type="component" value="Unassembled WGS sequence"/>
</dbReference>
<feature type="compositionally biased region" description="Basic and acidic residues" evidence="1">
    <location>
        <begin position="374"/>
        <end position="383"/>
    </location>
</feature>
<dbReference type="OrthoDB" id="10561850at2759"/>
<evidence type="ECO:0000256" key="1">
    <source>
        <dbReference type="SAM" id="MobiDB-lite"/>
    </source>
</evidence>
<dbReference type="AlphaFoldDB" id="A0A139AZZ8"/>
<feature type="compositionally biased region" description="Polar residues" evidence="1">
    <location>
        <begin position="1"/>
        <end position="14"/>
    </location>
</feature>
<sequence>MSSVQSNSTITEPSQEPEAATDSPPDVSLPEKPAVDASAPKLRVLVIVQHEPSWLTQLQEDVVREHLDMVKDISVFLADGEADATKLRQHLDDQITLSDIFVVAEGPACRAVLLALPSLASPIAGVVFIADSLDGIESPLPSRKDLLLTTVCRPLVVVSDRSALGHWRAVSNQWQAHFSVDAVVVPSASASDAAADAAPTSSSSSVDPSHLVPELLTHMESAWISEHLTRSVPLVEEEPIRFAQATNPEIKEAKPLRLVDGKWVDEWVSDDEEDEDEDEEEEESGPAGPAAAVGEAQSATPDKRVNDGEPEAPDNAVAQTEASDNGPPRERRQSPERRTARPARPNPPRATAPAATTEYHPALESSNEEDSESGEVRGRAERFTGDLEDVKIGADLEETFGKLDLGLDIKF</sequence>
<dbReference type="EMBL" id="KQ965731">
    <property type="protein sequence ID" value="KXS22045.1"/>
    <property type="molecule type" value="Genomic_DNA"/>
</dbReference>